<sequence length="414" mass="46775">MLSAFNVSLVGQLKANEILALLLAPFTFKVNDLKDYPFYRKIIYALIALLLFQFITDVFVIHNTAQNFLRGWAGTIMSILSFVVLFKLLDTEAAVLTFILWTMIRNIVATDDIVDSEMSYFKFKIVPIIASALQLLAVYLYRRGKMSLMLGAMVVGSLLCFANDARSSGMLFFLSAGIIWILSRNFRITRQKLFVFALLGAIVFEGCYVFYVNSVLRDGLGGGHSSSQLQRLDNPYNPFELLMTGRGETFAAFAAIGDKPLFGHGSWTKDKDLKYYKIVLSYQGDEGGEFDLQKADAVDRYIPSHSVLLGAWISCGIGGFIAVFLVCWYLMKMAFTLVVKAQASPLYPVYVMLTVSLLWAFLFSPFQHLRFSIPATGCILMNGYYDWLYGFEDDEDEENEDEPENEKEPYLTLN</sequence>
<dbReference type="GO" id="GO:0016874">
    <property type="term" value="F:ligase activity"/>
    <property type="evidence" value="ECO:0007669"/>
    <property type="project" value="UniProtKB-KW"/>
</dbReference>
<feature type="transmembrane region" description="Helical" evidence="2">
    <location>
        <begin position="148"/>
        <end position="164"/>
    </location>
</feature>
<evidence type="ECO:0000256" key="2">
    <source>
        <dbReference type="SAM" id="Phobius"/>
    </source>
</evidence>
<feature type="compositionally biased region" description="Acidic residues" evidence="1">
    <location>
        <begin position="395"/>
        <end position="405"/>
    </location>
</feature>
<keyword evidence="2" id="KW-0812">Transmembrane</keyword>
<reference evidence="3 4" key="1">
    <citation type="journal article" date="2013" name="Stand. Genomic Sci.">
        <title>Genomic Encyclopedia of Type Strains, Phase I: The one thousand microbial genomes (KMG-I) project.</title>
        <authorList>
            <person name="Kyrpides N.C."/>
            <person name="Woyke T."/>
            <person name="Eisen J.A."/>
            <person name="Garrity G."/>
            <person name="Lilburn T.G."/>
            <person name="Beck B.J."/>
            <person name="Whitman W.B."/>
            <person name="Hugenholtz P."/>
            <person name="Klenk H.P."/>
        </authorList>
    </citation>
    <scope>NUCLEOTIDE SEQUENCE [LARGE SCALE GENOMIC DNA]</scope>
    <source>
        <strain evidence="3 4">DSM 13484</strain>
    </source>
</reference>
<name>A0A562T6W7_CHIJA</name>
<evidence type="ECO:0000256" key="1">
    <source>
        <dbReference type="SAM" id="MobiDB-lite"/>
    </source>
</evidence>
<keyword evidence="2" id="KW-1133">Transmembrane helix</keyword>
<feature type="transmembrane region" description="Helical" evidence="2">
    <location>
        <begin position="42"/>
        <end position="62"/>
    </location>
</feature>
<proteinExistence type="predicted"/>
<dbReference type="AlphaFoldDB" id="A0A562T6W7"/>
<comment type="caution">
    <text evidence="3">The sequence shown here is derived from an EMBL/GenBank/DDBJ whole genome shotgun (WGS) entry which is preliminary data.</text>
</comment>
<keyword evidence="2" id="KW-0472">Membrane</keyword>
<feature type="transmembrane region" description="Helical" evidence="2">
    <location>
        <begin position="93"/>
        <end position="109"/>
    </location>
</feature>
<organism evidence="3 4">
    <name type="scientific">Chitinophaga japonensis</name>
    <name type="common">Flexibacter japonensis</name>
    <dbReference type="NCBI Taxonomy" id="104662"/>
    <lineage>
        <taxon>Bacteria</taxon>
        <taxon>Pseudomonadati</taxon>
        <taxon>Bacteroidota</taxon>
        <taxon>Chitinophagia</taxon>
        <taxon>Chitinophagales</taxon>
        <taxon>Chitinophagaceae</taxon>
        <taxon>Chitinophaga</taxon>
    </lineage>
</organism>
<dbReference type="EMBL" id="VLLG01000003">
    <property type="protein sequence ID" value="TWI88730.1"/>
    <property type="molecule type" value="Genomic_DNA"/>
</dbReference>
<feature type="region of interest" description="Disordered" evidence="1">
    <location>
        <begin position="395"/>
        <end position="414"/>
    </location>
</feature>
<accession>A0A562T6W7</accession>
<evidence type="ECO:0000313" key="3">
    <source>
        <dbReference type="EMBL" id="TWI88730.1"/>
    </source>
</evidence>
<protein>
    <submittedName>
        <fullName evidence="3">O-antigen ligase</fullName>
    </submittedName>
</protein>
<feature type="transmembrane region" description="Helical" evidence="2">
    <location>
        <begin position="343"/>
        <end position="362"/>
    </location>
</feature>
<feature type="transmembrane region" description="Helical" evidence="2">
    <location>
        <begin position="309"/>
        <end position="331"/>
    </location>
</feature>
<evidence type="ECO:0000313" key="4">
    <source>
        <dbReference type="Proteomes" id="UP000316778"/>
    </source>
</evidence>
<gene>
    <name evidence="3" type="ORF">LX66_2816</name>
</gene>
<feature type="transmembrane region" description="Helical" evidence="2">
    <location>
        <begin position="170"/>
        <end position="186"/>
    </location>
</feature>
<feature type="transmembrane region" description="Helical" evidence="2">
    <location>
        <begin position="193"/>
        <end position="211"/>
    </location>
</feature>
<dbReference type="Proteomes" id="UP000316778">
    <property type="component" value="Unassembled WGS sequence"/>
</dbReference>
<keyword evidence="3" id="KW-0436">Ligase</keyword>
<keyword evidence="4" id="KW-1185">Reference proteome</keyword>
<feature type="transmembrane region" description="Helical" evidence="2">
    <location>
        <begin position="121"/>
        <end position="141"/>
    </location>
</feature>